<dbReference type="FunFam" id="1.10.150.20:FF:000003">
    <property type="entry name" value="DNA polymerase I"/>
    <property type="match status" value="1"/>
</dbReference>
<keyword evidence="8" id="KW-1185">Reference proteome</keyword>
<dbReference type="Gene3D" id="1.10.150.20">
    <property type="entry name" value="5' to 3' exonuclease, C-terminal subdomain"/>
    <property type="match status" value="1"/>
</dbReference>
<keyword evidence="7" id="KW-0269">Exonuclease</keyword>
<sequence>MNNNRLLLVDGMALLFRSFFATAIRKQFMFNSKGVPTNAVQGFLRHFLTAMETSEPTHVAVCWDMGSKTFRNDIFQDYKSNREAPPVELLPQFDLAKEVTSAFEIPNVGLQGYEADDCIGTICKQVKGEMEITVLTGDRDLLQILDNRVNVWIMQKGIGNYAKHTKSLFTTDYQLDPEQLVDVKALMGDASDGYPGVKGIGEKTATRLIQEYGDIETLLENLSVLTPGQRNKIEQDKEMMFLSRELAKIHCEVPITMDIEKAGWSGIPQTAFDFVQEHELNSVRRQLHLFDKAKADNPFEEWEMSR</sequence>
<protein>
    <recommendedName>
        <fullName evidence="5">5'-3' exonuclease</fullName>
    </recommendedName>
</protein>
<dbReference type="Pfam" id="PF02739">
    <property type="entry name" value="5_3_exonuc_N"/>
    <property type="match status" value="1"/>
</dbReference>
<organism evidence="7 8">
    <name type="scientific">Siminovitchia acidinfaciens</name>
    <dbReference type="NCBI Taxonomy" id="2321395"/>
    <lineage>
        <taxon>Bacteria</taxon>
        <taxon>Bacillati</taxon>
        <taxon>Bacillota</taxon>
        <taxon>Bacilli</taxon>
        <taxon>Bacillales</taxon>
        <taxon>Bacillaceae</taxon>
        <taxon>Siminovitchia</taxon>
    </lineage>
</organism>
<dbReference type="InterPro" id="IPR020045">
    <property type="entry name" value="DNA_polI_H3TH"/>
</dbReference>
<gene>
    <name evidence="7" type="ORF">D4T97_013685</name>
</gene>
<dbReference type="Pfam" id="PF01367">
    <property type="entry name" value="5_3_exonuc"/>
    <property type="match status" value="1"/>
</dbReference>
<dbReference type="GO" id="GO:0033567">
    <property type="term" value="P:DNA replication, Okazaki fragment processing"/>
    <property type="evidence" value="ECO:0007669"/>
    <property type="project" value="InterPro"/>
</dbReference>
<dbReference type="CDD" id="cd09898">
    <property type="entry name" value="H3TH_53EXO"/>
    <property type="match status" value="1"/>
</dbReference>
<dbReference type="Proteomes" id="UP000287156">
    <property type="component" value="Unassembled WGS sequence"/>
</dbReference>
<keyword evidence="3" id="KW-0238">DNA-binding</keyword>
<proteinExistence type="predicted"/>
<evidence type="ECO:0000259" key="6">
    <source>
        <dbReference type="SMART" id="SM00475"/>
    </source>
</evidence>
<dbReference type="PANTHER" id="PTHR42646">
    <property type="entry name" value="FLAP ENDONUCLEASE XNI"/>
    <property type="match status" value="1"/>
</dbReference>
<evidence type="ECO:0000256" key="4">
    <source>
        <dbReference type="ARBA" id="ARBA00049957"/>
    </source>
</evidence>
<dbReference type="Gene3D" id="3.40.50.1010">
    <property type="entry name" value="5'-nuclease"/>
    <property type="match status" value="1"/>
</dbReference>
<accession>A0A429XWR9</accession>
<comment type="function">
    <text evidence="4">5'-3' exonuclease acting preferentially on double-stranded DNA.</text>
</comment>
<dbReference type="InterPro" id="IPR038969">
    <property type="entry name" value="FEN"/>
</dbReference>
<reference evidence="7" key="1">
    <citation type="submission" date="2018-12" db="EMBL/GenBank/DDBJ databases">
        <authorList>
            <person name="Sun L."/>
            <person name="Chen Z."/>
        </authorList>
    </citation>
    <scope>NUCLEOTIDE SEQUENCE [LARGE SCALE GENOMIC DNA]</scope>
    <source>
        <strain evidence="7">3-2-2</strain>
    </source>
</reference>
<dbReference type="CDD" id="cd09859">
    <property type="entry name" value="PIN_53EXO"/>
    <property type="match status" value="1"/>
</dbReference>
<dbReference type="InterPro" id="IPR020046">
    <property type="entry name" value="5-3_exonucl_a-hlix_arch_N"/>
</dbReference>
<dbReference type="InterPro" id="IPR036279">
    <property type="entry name" value="5-3_exonuclease_C_sf"/>
</dbReference>
<evidence type="ECO:0000256" key="5">
    <source>
        <dbReference type="ARBA" id="ARBA00050026"/>
    </source>
</evidence>
<dbReference type="OrthoDB" id="9806424at2"/>
<dbReference type="EMBL" id="QYTV02000006">
    <property type="protein sequence ID" value="RST72942.1"/>
    <property type="molecule type" value="Genomic_DNA"/>
</dbReference>
<dbReference type="InterPro" id="IPR029060">
    <property type="entry name" value="PIN-like_dom_sf"/>
</dbReference>
<dbReference type="RefSeq" id="WP_126051322.1">
    <property type="nucleotide sequence ID" value="NZ_QYTV02000006.1"/>
</dbReference>
<dbReference type="SUPFAM" id="SSF88723">
    <property type="entry name" value="PIN domain-like"/>
    <property type="match status" value="1"/>
</dbReference>
<evidence type="ECO:0000313" key="8">
    <source>
        <dbReference type="Proteomes" id="UP000287156"/>
    </source>
</evidence>
<evidence type="ECO:0000256" key="3">
    <source>
        <dbReference type="ARBA" id="ARBA00023125"/>
    </source>
</evidence>
<dbReference type="InterPro" id="IPR008918">
    <property type="entry name" value="HhH2"/>
</dbReference>
<dbReference type="GO" id="GO:0003677">
    <property type="term" value="F:DNA binding"/>
    <property type="evidence" value="ECO:0007669"/>
    <property type="project" value="UniProtKB-KW"/>
</dbReference>
<dbReference type="SUPFAM" id="SSF47807">
    <property type="entry name" value="5' to 3' exonuclease, C-terminal subdomain"/>
    <property type="match status" value="1"/>
</dbReference>
<dbReference type="InterPro" id="IPR002421">
    <property type="entry name" value="5-3_exonuclease"/>
</dbReference>
<keyword evidence="1" id="KW-0540">Nuclease</keyword>
<evidence type="ECO:0000256" key="2">
    <source>
        <dbReference type="ARBA" id="ARBA00022801"/>
    </source>
</evidence>
<feature type="domain" description="5'-3' exonuclease" evidence="6">
    <location>
        <begin position="4"/>
        <end position="265"/>
    </location>
</feature>
<dbReference type="SMART" id="SM00279">
    <property type="entry name" value="HhH2"/>
    <property type="match status" value="1"/>
</dbReference>
<evidence type="ECO:0000313" key="7">
    <source>
        <dbReference type="EMBL" id="RST72942.1"/>
    </source>
</evidence>
<keyword evidence="2" id="KW-0378">Hydrolase</keyword>
<dbReference type="PANTHER" id="PTHR42646:SF2">
    <property type="entry name" value="5'-3' EXONUCLEASE FAMILY PROTEIN"/>
    <property type="match status" value="1"/>
</dbReference>
<dbReference type="GO" id="GO:0017108">
    <property type="term" value="F:5'-flap endonuclease activity"/>
    <property type="evidence" value="ECO:0007669"/>
    <property type="project" value="InterPro"/>
</dbReference>
<dbReference type="GO" id="GO:0008409">
    <property type="term" value="F:5'-3' exonuclease activity"/>
    <property type="evidence" value="ECO:0007669"/>
    <property type="project" value="InterPro"/>
</dbReference>
<name>A0A429XWR9_9BACI</name>
<dbReference type="AlphaFoldDB" id="A0A429XWR9"/>
<dbReference type="SMART" id="SM00475">
    <property type="entry name" value="53EXOc"/>
    <property type="match status" value="1"/>
</dbReference>
<comment type="caution">
    <text evidence="7">The sequence shown here is derived from an EMBL/GenBank/DDBJ whole genome shotgun (WGS) entry which is preliminary data.</text>
</comment>
<evidence type="ECO:0000256" key="1">
    <source>
        <dbReference type="ARBA" id="ARBA00022722"/>
    </source>
</evidence>